<dbReference type="NCBIfam" id="TIGR00093">
    <property type="entry name" value="pseudouridine synthase"/>
    <property type="match status" value="1"/>
</dbReference>
<organism evidence="7 8">
    <name type="scientific">Candidatus Blautia pullicola</name>
    <dbReference type="NCBI Taxonomy" id="2838498"/>
    <lineage>
        <taxon>Bacteria</taxon>
        <taxon>Bacillati</taxon>
        <taxon>Bacillota</taxon>
        <taxon>Clostridia</taxon>
        <taxon>Lachnospirales</taxon>
        <taxon>Lachnospiraceae</taxon>
        <taxon>Blautia</taxon>
    </lineage>
</organism>
<reference evidence="7" key="1">
    <citation type="journal article" date="2021" name="PeerJ">
        <title>Extensive microbial diversity within the chicken gut microbiome revealed by metagenomics and culture.</title>
        <authorList>
            <person name="Gilroy R."/>
            <person name="Ravi A."/>
            <person name="Getino M."/>
            <person name="Pursley I."/>
            <person name="Horton D.L."/>
            <person name="Alikhan N.F."/>
            <person name="Baker D."/>
            <person name="Gharbi K."/>
            <person name="Hall N."/>
            <person name="Watson M."/>
            <person name="Adriaenssens E.M."/>
            <person name="Foster-Nyarko E."/>
            <person name="Jarju S."/>
            <person name="Secka A."/>
            <person name="Antonio M."/>
            <person name="Oren A."/>
            <person name="Chaudhuri R.R."/>
            <person name="La Ragione R."/>
            <person name="Hildebrand F."/>
            <person name="Pallen M.J."/>
        </authorList>
    </citation>
    <scope>NUCLEOTIDE SEQUENCE</scope>
    <source>
        <strain evidence="7">1068</strain>
    </source>
</reference>
<evidence type="ECO:0000256" key="5">
    <source>
        <dbReference type="SAM" id="MobiDB-lite"/>
    </source>
</evidence>
<dbReference type="PANTHER" id="PTHR47683:SF2">
    <property type="entry name" value="RNA-BINDING S4 DOMAIN-CONTAINING PROTEIN"/>
    <property type="match status" value="1"/>
</dbReference>
<accession>A0A9D2FTL9</accession>
<dbReference type="Gene3D" id="3.10.290.10">
    <property type="entry name" value="RNA-binding S4 domain"/>
    <property type="match status" value="1"/>
</dbReference>
<comment type="similarity">
    <text evidence="1 4">Belongs to the pseudouridine synthase RsuA family.</text>
</comment>
<dbReference type="InterPro" id="IPR050343">
    <property type="entry name" value="RsuA_PseudoU_synthase"/>
</dbReference>
<dbReference type="GO" id="GO:0120159">
    <property type="term" value="F:rRNA pseudouridine synthase activity"/>
    <property type="evidence" value="ECO:0007669"/>
    <property type="project" value="UniProtKB-ARBA"/>
</dbReference>
<dbReference type="Pfam" id="PF01479">
    <property type="entry name" value="S4"/>
    <property type="match status" value="1"/>
</dbReference>
<dbReference type="SUPFAM" id="SSF55120">
    <property type="entry name" value="Pseudouridine synthase"/>
    <property type="match status" value="1"/>
</dbReference>
<dbReference type="GO" id="GO:0003723">
    <property type="term" value="F:RNA binding"/>
    <property type="evidence" value="ECO:0007669"/>
    <property type="project" value="UniProtKB-KW"/>
</dbReference>
<dbReference type="InterPro" id="IPR036986">
    <property type="entry name" value="S4_RNA-bd_sf"/>
</dbReference>
<dbReference type="PROSITE" id="PS01149">
    <property type="entry name" value="PSI_RSU"/>
    <property type="match status" value="1"/>
</dbReference>
<dbReference type="EMBL" id="DXBG01000261">
    <property type="protein sequence ID" value="HIZ66432.1"/>
    <property type="molecule type" value="Genomic_DNA"/>
</dbReference>
<dbReference type="FunFam" id="3.10.290.10:FF:000003">
    <property type="entry name" value="Pseudouridine synthase"/>
    <property type="match status" value="1"/>
</dbReference>
<dbReference type="AlphaFoldDB" id="A0A9D2FTL9"/>
<evidence type="ECO:0000313" key="7">
    <source>
        <dbReference type="EMBL" id="HIZ66432.1"/>
    </source>
</evidence>
<evidence type="ECO:0000256" key="3">
    <source>
        <dbReference type="PROSITE-ProRule" id="PRU00182"/>
    </source>
</evidence>
<comment type="caution">
    <text evidence="7">The sequence shown here is derived from an EMBL/GenBank/DDBJ whole genome shotgun (WGS) entry which is preliminary data.</text>
</comment>
<dbReference type="Pfam" id="PF00849">
    <property type="entry name" value="PseudoU_synth_2"/>
    <property type="match status" value="1"/>
</dbReference>
<dbReference type="InterPro" id="IPR020103">
    <property type="entry name" value="PsdUridine_synth_cat_dom_sf"/>
</dbReference>
<reference evidence="7" key="2">
    <citation type="submission" date="2021-04" db="EMBL/GenBank/DDBJ databases">
        <authorList>
            <person name="Gilroy R."/>
        </authorList>
    </citation>
    <scope>NUCLEOTIDE SEQUENCE</scope>
    <source>
        <strain evidence="7">1068</strain>
    </source>
</reference>
<evidence type="ECO:0000259" key="6">
    <source>
        <dbReference type="SMART" id="SM00363"/>
    </source>
</evidence>
<dbReference type="EC" id="5.4.99.-" evidence="4"/>
<gene>
    <name evidence="7" type="ORF">H9809_11145</name>
</gene>
<dbReference type="Gene3D" id="3.30.70.580">
    <property type="entry name" value="Pseudouridine synthase I, catalytic domain, N-terminal subdomain"/>
    <property type="match status" value="1"/>
</dbReference>
<proteinExistence type="inferred from homology"/>
<dbReference type="Proteomes" id="UP000824056">
    <property type="component" value="Unassembled WGS sequence"/>
</dbReference>
<keyword evidence="2 4" id="KW-0413">Isomerase</keyword>
<dbReference type="InterPro" id="IPR042092">
    <property type="entry name" value="PsdUridine_s_RsuA/RluB/E/F_cat"/>
</dbReference>
<name>A0A9D2FTL9_9FIRM</name>
<evidence type="ECO:0000256" key="4">
    <source>
        <dbReference type="RuleBase" id="RU003887"/>
    </source>
</evidence>
<dbReference type="SMART" id="SM00363">
    <property type="entry name" value="S4"/>
    <property type="match status" value="1"/>
</dbReference>
<evidence type="ECO:0000256" key="2">
    <source>
        <dbReference type="ARBA" id="ARBA00023235"/>
    </source>
</evidence>
<dbReference type="GO" id="GO:0000455">
    <property type="term" value="P:enzyme-directed rRNA pseudouridine synthesis"/>
    <property type="evidence" value="ECO:0007669"/>
    <property type="project" value="UniProtKB-ARBA"/>
</dbReference>
<dbReference type="InterPro" id="IPR000748">
    <property type="entry name" value="PsdUridine_synth_RsuA/RluB/E/F"/>
</dbReference>
<evidence type="ECO:0000256" key="1">
    <source>
        <dbReference type="ARBA" id="ARBA00008348"/>
    </source>
</evidence>
<dbReference type="PANTHER" id="PTHR47683">
    <property type="entry name" value="PSEUDOURIDINE SYNTHASE FAMILY PROTEIN-RELATED"/>
    <property type="match status" value="1"/>
</dbReference>
<feature type="region of interest" description="Disordered" evidence="5">
    <location>
        <begin position="232"/>
        <end position="261"/>
    </location>
</feature>
<dbReference type="PROSITE" id="PS50889">
    <property type="entry name" value="S4"/>
    <property type="match status" value="1"/>
</dbReference>
<protein>
    <recommendedName>
        <fullName evidence="4">Pseudouridine synthase</fullName>
        <ecNumber evidence="4">5.4.99.-</ecNumber>
    </recommendedName>
</protein>
<evidence type="ECO:0000313" key="8">
    <source>
        <dbReference type="Proteomes" id="UP000824056"/>
    </source>
</evidence>
<dbReference type="InterPro" id="IPR006145">
    <property type="entry name" value="PsdUridine_synth_RsuA/RluA"/>
</dbReference>
<feature type="domain" description="RNA-binding S4" evidence="6">
    <location>
        <begin position="1"/>
        <end position="62"/>
    </location>
</feature>
<dbReference type="Gene3D" id="3.30.70.1560">
    <property type="entry name" value="Alpha-L RNA-binding motif"/>
    <property type="match status" value="1"/>
</dbReference>
<dbReference type="FunFam" id="3.30.70.1560:FF:000002">
    <property type="entry name" value="Pseudouridine synthase"/>
    <property type="match status" value="1"/>
</dbReference>
<dbReference type="InterPro" id="IPR020094">
    <property type="entry name" value="TruA/RsuA/RluB/E/F_N"/>
</dbReference>
<dbReference type="InterPro" id="IPR018496">
    <property type="entry name" value="PsdUridine_synth_RsuA/RluB_CS"/>
</dbReference>
<keyword evidence="3" id="KW-0694">RNA-binding</keyword>
<sequence>MRLNKYLSDAGFCSRREADRLIEAGRVQVDGRPAVTGMQIDVSSLVCVDGKEIRPEEKKVLLVYHKPKGVECTADSRVKKNVIAAVDYPLRVYYAGRLDKDSKGLLLLTNRGELVNQMMKAGNFHEKEYEVVVDKPVSPEFLKAMGEGVPILGTITRRCKVWKKGEKTFGIVLTQGLNRQIRRMCQYLGYQVKSLKRLRIMNIELGDLQEGTWREATREEVLELEKLLKEERPSGEEYRGGKPVKYAGKYRTPSGKRYGRR</sequence>
<dbReference type="CDD" id="cd00165">
    <property type="entry name" value="S4"/>
    <property type="match status" value="1"/>
</dbReference>
<dbReference type="SUPFAM" id="SSF55174">
    <property type="entry name" value="Alpha-L RNA-binding motif"/>
    <property type="match status" value="1"/>
</dbReference>
<dbReference type="InterPro" id="IPR002942">
    <property type="entry name" value="S4_RNA-bd"/>
</dbReference>